<dbReference type="EMBL" id="BEXB01000043">
    <property type="protein sequence ID" value="GAY78220.1"/>
    <property type="molecule type" value="Genomic_DNA"/>
</dbReference>
<dbReference type="PANTHER" id="PTHR43045:SF1">
    <property type="entry name" value="SHIKIMATE TRANSPORTER"/>
    <property type="match status" value="1"/>
</dbReference>
<keyword evidence="6 7" id="KW-0472">Membrane</keyword>
<evidence type="ECO:0000313" key="9">
    <source>
        <dbReference type="EMBL" id="GAY78220.1"/>
    </source>
</evidence>
<comment type="caution">
    <text evidence="9">The sequence shown here is derived from an EMBL/GenBank/DDBJ whole genome shotgun (WGS) entry which is preliminary data.</text>
</comment>
<feature type="transmembrane region" description="Helical" evidence="7">
    <location>
        <begin position="46"/>
        <end position="71"/>
    </location>
</feature>
<dbReference type="GO" id="GO:0022857">
    <property type="term" value="F:transmembrane transporter activity"/>
    <property type="evidence" value="ECO:0007669"/>
    <property type="project" value="InterPro"/>
</dbReference>
<proteinExistence type="predicted"/>
<keyword evidence="5 7" id="KW-1133">Transmembrane helix</keyword>
<reference evidence="9 10" key="1">
    <citation type="submission" date="2017-11" db="EMBL/GenBank/DDBJ databases">
        <title>Draft Genome Sequence of Sporolactobacillus inulinus NBRC 111894 Isolated from Koso, a Japanese Sugar-Vegetable Fermented Beverage.</title>
        <authorList>
            <person name="Chiou T.Y."/>
            <person name="Oshima K."/>
            <person name="Suda W."/>
            <person name="Hattori M."/>
            <person name="Takahashi T."/>
        </authorList>
    </citation>
    <scope>NUCLEOTIDE SEQUENCE [LARGE SCALE GENOMIC DNA]</scope>
    <source>
        <strain evidence="9 10">NBRC111894</strain>
    </source>
</reference>
<evidence type="ECO:0000256" key="4">
    <source>
        <dbReference type="ARBA" id="ARBA00022692"/>
    </source>
</evidence>
<dbReference type="Gene3D" id="1.20.1250.20">
    <property type="entry name" value="MFS general substrate transporter like domains"/>
    <property type="match status" value="1"/>
</dbReference>
<evidence type="ECO:0000256" key="2">
    <source>
        <dbReference type="ARBA" id="ARBA00022448"/>
    </source>
</evidence>
<dbReference type="GO" id="GO:0005886">
    <property type="term" value="C:plasma membrane"/>
    <property type="evidence" value="ECO:0007669"/>
    <property type="project" value="UniProtKB-SubCell"/>
</dbReference>
<keyword evidence="2" id="KW-0813">Transport</keyword>
<evidence type="ECO:0000259" key="8">
    <source>
        <dbReference type="PROSITE" id="PS50850"/>
    </source>
</evidence>
<accession>A0A4Y1ZGY5</accession>
<evidence type="ECO:0000256" key="7">
    <source>
        <dbReference type="SAM" id="Phobius"/>
    </source>
</evidence>
<evidence type="ECO:0000256" key="3">
    <source>
        <dbReference type="ARBA" id="ARBA00022475"/>
    </source>
</evidence>
<dbReference type="PROSITE" id="PS50850">
    <property type="entry name" value="MFS"/>
    <property type="match status" value="1"/>
</dbReference>
<protein>
    <submittedName>
        <fullName evidence="9">Shikimate transporter</fullName>
    </submittedName>
</protein>
<evidence type="ECO:0000313" key="10">
    <source>
        <dbReference type="Proteomes" id="UP000319716"/>
    </source>
</evidence>
<keyword evidence="4 7" id="KW-0812">Transmembrane</keyword>
<dbReference type="SUPFAM" id="SSF103473">
    <property type="entry name" value="MFS general substrate transporter"/>
    <property type="match status" value="1"/>
</dbReference>
<dbReference type="InterPro" id="IPR005828">
    <property type="entry name" value="MFS_sugar_transport-like"/>
</dbReference>
<dbReference type="InterPro" id="IPR020846">
    <property type="entry name" value="MFS_dom"/>
</dbReference>
<name>A0A4Y1ZGY5_9BACL</name>
<dbReference type="PANTHER" id="PTHR43045">
    <property type="entry name" value="SHIKIMATE TRANSPORTER"/>
    <property type="match status" value="1"/>
</dbReference>
<evidence type="ECO:0000256" key="6">
    <source>
        <dbReference type="ARBA" id="ARBA00023136"/>
    </source>
</evidence>
<sequence length="84" mass="9455">MNQPKLLPVVASSIIGATIEWYDFFLYGVVASMVLNHLYFPSDNLFLSTLLAYVTFAVGFFARPIGGIIFGHFGDKLGRKKCWY</sequence>
<organism evidence="9 10">
    <name type="scientific">Sporolactobacillus inulinus</name>
    <dbReference type="NCBI Taxonomy" id="2078"/>
    <lineage>
        <taxon>Bacteria</taxon>
        <taxon>Bacillati</taxon>
        <taxon>Bacillota</taxon>
        <taxon>Bacilli</taxon>
        <taxon>Bacillales</taxon>
        <taxon>Sporolactobacillaceae</taxon>
        <taxon>Sporolactobacillus</taxon>
    </lineage>
</organism>
<comment type="subcellular location">
    <subcellularLocation>
        <location evidence="1">Cell membrane</location>
        <topology evidence="1">Multi-pass membrane protein</topology>
    </subcellularLocation>
</comment>
<dbReference type="Pfam" id="PF00083">
    <property type="entry name" value="Sugar_tr"/>
    <property type="match status" value="1"/>
</dbReference>
<evidence type="ECO:0000256" key="5">
    <source>
        <dbReference type="ARBA" id="ARBA00022989"/>
    </source>
</evidence>
<evidence type="ECO:0000256" key="1">
    <source>
        <dbReference type="ARBA" id="ARBA00004651"/>
    </source>
</evidence>
<feature type="domain" description="Major facilitator superfamily (MFS) profile" evidence="8">
    <location>
        <begin position="9"/>
        <end position="84"/>
    </location>
</feature>
<dbReference type="InterPro" id="IPR036259">
    <property type="entry name" value="MFS_trans_sf"/>
</dbReference>
<keyword evidence="3" id="KW-1003">Cell membrane</keyword>
<dbReference type="Proteomes" id="UP000319716">
    <property type="component" value="Unassembled WGS sequence"/>
</dbReference>
<dbReference type="AlphaFoldDB" id="A0A4Y1ZGY5"/>
<gene>
    <name evidence="9" type="ORF">NBRC111894_3774</name>
</gene>